<evidence type="ECO:0000313" key="3">
    <source>
        <dbReference type="Proteomes" id="UP000199009"/>
    </source>
</evidence>
<name>A0A1G8CCT2_9MICO</name>
<evidence type="ECO:0000259" key="1">
    <source>
        <dbReference type="Pfam" id="PF20597"/>
    </source>
</evidence>
<organism evidence="2 3">
    <name type="scientific">Microbacterium pygmaeum</name>
    <dbReference type="NCBI Taxonomy" id="370764"/>
    <lineage>
        <taxon>Bacteria</taxon>
        <taxon>Bacillati</taxon>
        <taxon>Actinomycetota</taxon>
        <taxon>Actinomycetes</taxon>
        <taxon>Micrococcales</taxon>
        <taxon>Microbacteriaceae</taxon>
        <taxon>Microbacterium</taxon>
    </lineage>
</organism>
<dbReference type="STRING" id="370764.SAMN04489810_3043"/>
<gene>
    <name evidence="2" type="ORF">SAMN04489810_3043</name>
</gene>
<protein>
    <recommendedName>
        <fullName evidence="1">Choice-of-anchor A domain-containing protein</fullName>
    </recommendedName>
</protein>
<dbReference type="AlphaFoldDB" id="A0A1G8CCT2"/>
<dbReference type="InterPro" id="IPR026588">
    <property type="entry name" value="Choice_anch_A"/>
</dbReference>
<dbReference type="EMBL" id="LT629692">
    <property type="protein sequence ID" value="SDH43321.1"/>
    <property type="molecule type" value="Genomic_DNA"/>
</dbReference>
<evidence type="ECO:0000313" key="2">
    <source>
        <dbReference type="EMBL" id="SDH43321.1"/>
    </source>
</evidence>
<proteinExistence type="predicted"/>
<dbReference type="RefSeq" id="WP_091491900.1">
    <property type="nucleotide sequence ID" value="NZ_LT629692.1"/>
</dbReference>
<accession>A0A1G8CCT2</accession>
<dbReference type="Pfam" id="PF20597">
    <property type="entry name" value="pAdhesive_15"/>
    <property type="match status" value="1"/>
</dbReference>
<sequence>MNGGFTVYARENALLLNQETEGSIAVGDTATVQGSSGTYTIIHVAAGPGDYTLPAEPPAGGTGNGSIR</sequence>
<dbReference type="Proteomes" id="UP000199009">
    <property type="component" value="Chromosome I"/>
</dbReference>
<reference evidence="2 3" key="1">
    <citation type="submission" date="2016-10" db="EMBL/GenBank/DDBJ databases">
        <authorList>
            <person name="de Groot N.N."/>
        </authorList>
    </citation>
    <scope>NUCLEOTIDE SEQUENCE [LARGE SCALE GENOMIC DNA]</scope>
    <source>
        <strain evidence="2 3">DSM 23142</strain>
    </source>
</reference>
<feature type="domain" description="Choice-of-anchor A" evidence="1">
    <location>
        <begin position="2"/>
        <end position="54"/>
    </location>
</feature>
<keyword evidence="3" id="KW-1185">Reference proteome</keyword>